<dbReference type="PANTHER" id="PTHR14143">
    <property type="entry name" value="INTERFERON-INDUCIBLE GTPASE FAMILY MEMBER"/>
    <property type="match status" value="1"/>
</dbReference>
<dbReference type="PROSITE" id="PS51716">
    <property type="entry name" value="G_IRG"/>
    <property type="match status" value="1"/>
</dbReference>
<evidence type="ECO:0000313" key="3">
    <source>
        <dbReference type="Proteomes" id="UP000887578"/>
    </source>
</evidence>
<dbReference type="Gene3D" id="3.40.50.300">
    <property type="entry name" value="P-loop containing nucleotide triphosphate hydrolases"/>
    <property type="match status" value="1"/>
</dbReference>
<sequence>MLNLLQYDKQLEATRQSHKETIGVLKDQLTDMKESNNKLHQNINDLLQQFIESRNDFLAYVKEKPEQDIVVPEGMEEILRKAKEQLKLDTANCFNFAFVGHTKTGKSSLINAIRGIRDNHPDAAKVGITETTHDISRYDFPDPEYKHVKIYDIPGAGTLTHDATSYYHDKCLCAFDCLVIVAQDTLGQEEIDFAIQSLRFNQPIAFVRSRCDIVLDNARKLGDIDEINQEAVVTYLNQLGEAYVKEIQRANKPELNKIPCFFVSSYSLRSLILGKKPEAIYKEQEFLDYIKNKSKYCRNIVS</sequence>
<dbReference type="GO" id="GO:0005525">
    <property type="term" value="F:GTP binding"/>
    <property type="evidence" value="ECO:0007669"/>
    <property type="project" value="InterPro"/>
</dbReference>
<evidence type="ECO:0000313" key="4">
    <source>
        <dbReference type="WBParaSite" id="PDA_v2.g16307.t1"/>
    </source>
</evidence>
<dbReference type="InterPro" id="IPR007743">
    <property type="entry name" value="Immunity-related_GTPase-like"/>
</dbReference>
<comment type="similarity">
    <text evidence="1">Belongs to the TRAFAC class dynamin-like GTPase superfamily. IRG family.</text>
</comment>
<proteinExistence type="inferred from homology"/>
<accession>A0A914PKH6</accession>
<dbReference type="Proteomes" id="UP000887578">
    <property type="component" value="Unplaced"/>
</dbReference>
<keyword evidence="3" id="KW-1185">Reference proteome</keyword>
<dbReference type="SUPFAM" id="SSF52540">
    <property type="entry name" value="P-loop containing nucleoside triphosphate hydrolases"/>
    <property type="match status" value="1"/>
</dbReference>
<feature type="domain" description="IRG-type G" evidence="2">
    <location>
        <begin position="92"/>
        <end position="283"/>
    </location>
</feature>
<dbReference type="WBParaSite" id="PDA_v2.g16307.t1">
    <property type="protein sequence ID" value="PDA_v2.g16307.t1"/>
    <property type="gene ID" value="PDA_v2.g16307"/>
</dbReference>
<protein>
    <submittedName>
        <fullName evidence="4">IRG-type G domain-containing protein</fullName>
    </submittedName>
</protein>
<evidence type="ECO:0000259" key="2">
    <source>
        <dbReference type="PROSITE" id="PS51716"/>
    </source>
</evidence>
<reference evidence="4" key="1">
    <citation type="submission" date="2022-11" db="UniProtKB">
        <authorList>
            <consortium name="WormBaseParasite"/>
        </authorList>
    </citation>
    <scope>IDENTIFICATION</scope>
</reference>
<evidence type="ECO:0000256" key="1">
    <source>
        <dbReference type="ARBA" id="ARBA00005429"/>
    </source>
</evidence>
<dbReference type="AlphaFoldDB" id="A0A914PKH6"/>
<organism evidence="3 4">
    <name type="scientific">Panagrolaimus davidi</name>
    <dbReference type="NCBI Taxonomy" id="227884"/>
    <lineage>
        <taxon>Eukaryota</taxon>
        <taxon>Metazoa</taxon>
        <taxon>Ecdysozoa</taxon>
        <taxon>Nematoda</taxon>
        <taxon>Chromadorea</taxon>
        <taxon>Rhabditida</taxon>
        <taxon>Tylenchina</taxon>
        <taxon>Panagrolaimomorpha</taxon>
        <taxon>Panagrolaimoidea</taxon>
        <taxon>Panagrolaimidae</taxon>
        <taxon>Panagrolaimus</taxon>
    </lineage>
</organism>
<name>A0A914PKH6_9BILA</name>
<dbReference type="InterPro" id="IPR027417">
    <property type="entry name" value="P-loop_NTPase"/>
</dbReference>
<dbReference type="InterPro" id="IPR030385">
    <property type="entry name" value="G_IRG_dom"/>
</dbReference>
<dbReference type="Pfam" id="PF05049">
    <property type="entry name" value="IIGP"/>
    <property type="match status" value="1"/>
</dbReference>
<dbReference type="PANTHER" id="PTHR14143:SF1">
    <property type="entry name" value="IRG-TYPE G DOMAIN-CONTAINING PROTEIN"/>
    <property type="match status" value="1"/>
</dbReference>
<dbReference type="GO" id="GO:0016020">
    <property type="term" value="C:membrane"/>
    <property type="evidence" value="ECO:0007669"/>
    <property type="project" value="InterPro"/>
</dbReference>